<feature type="signal peptide" evidence="1">
    <location>
        <begin position="1"/>
        <end position="26"/>
    </location>
</feature>
<evidence type="ECO:0000256" key="1">
    <source>
        <dbReference type="SAM" id="SignalP"/>
    </source>
</evidence>
<evidence type="ECO:0000313" key="2">
    <source>
        <dbReference type="EMBL" id="UTY29634.1"/>
    </source>
</evidence>
<dbReference type="Proteomes" id="UP001058682">
    <property type="component" value="Chromosome"/>
</dbReference>
<feature type="chain" id="PRO_5042126659" description="Outer membrane lipoprotein-sorting protein" evidence="1">
    <location>
        <begin position="27"/>
        <end position="204"/>
    </location>
</feature>
<keyword evidence="5" id="KW-1185">Reference proteome</keyword>
<organism evidence="3 4">
    <name type="scientific">Treponema putidum</name>
    <dbReference type="NCBI Taxonomy" id="221027"/>
    <lineage>
        <taxon>Bacteria</taxon>
        <taxon>Pseudomonadati</taxon>
        <taxon>Spirochaetota</taxon>
        <taxon>Spirochaetia</taxon>
        <taxon>Spirochaetales</taxon>
        <taxon>Treponemataceae</taxon>
        <taxon>Treponema</taxon>
    </lineage>
</organism>
<proteinExistence type="predicted"/>
<dbReference type="Proteomes" id="UP001059401">
    <property type="component" value="Chromosome"/>
</dbReference>
<accession>A0AAE9MVD8</accession>
<evidence type="ECO:0000313" key="5">
    <source>
        <dbReference type="Proteomes" id="UP001059401"/>
    </source>
</evidence>
<sequence>MMKNLRINNKIFIITCLLLLSIFCFAEEDTEKRLEKNIDRITIENYFLENISKKDNATIPVIIVYCYDGYYFLYETKMKYEVIGTKRYFFDYKVDKNISKLSTDIADKNMSLDDFINKYLIKNDDNSYSISYKNYDIFTPKDEFLSPIFFAAQYNYDFLILIEHGYSTTITLYLPNSYEYVKNKYETKGTIILIQGLVKNNALE</sequence>
<reference evidence="3" key="1">
    <citation type="submission" date="2019-04" db="EMBL/GenBank/DDBJ databases">
        <title>Whole genome sequencing of oral phylogroup 2 treponemes.</title>
        <authorList>
            <person name="Chan Y."/>
            <person name="Zeng H.H."/>
            <person name="Yu X.L."/>
            <person name="Leung W.K."/>
            <person name="Watt R.M."/>
        </authorList>
    </citation>
    <scope>NUCLEOTIDE SEQUENCE</scope>
    <source>
        <strain evidence="3">OMZ 835</strain>
        <strain evidence="2">OMZ 847</strain>
    </source>
</reference>
<dbReference type="EMBL" id="CP038804">
    <property type="protein sequence ID" value="UTY34492.1"/>
    <property type="molecule type" value="Genomic_DNA"/>
</dbReference>
<dbReference type="RefSeq" id="WP_255805261.1">
    <property type="nucleotide sequence ID" value="NZ_CP038802.1"/>
</dbReference>
<keyword evidence="1" id="KW-0732">Signal</keyword>
<dbReference type="EMBL" id="CP038802">
    <property type="protein sequence ID" value="UTY29634.1"/>
    <property type="molecule type" value="Genomic_DNA"/>
</dbReference>
<evidence type="ECO:0000313" key="3">
    <source>
        <dbReference type="EMBL" id="UTY34492.1"/>
    </source>
</evidence>
<name>A0AAE9MVD8_9SPIR</name>
<evidence type="ECO:0008006" key="6">
    <source>
        <dbReference type="Google" id="ProtNLM"/>
    </source>
</evidence>
<protein>
    <recommendedName>
        <fullName evidence="6">Outer membrane lipoprotein-sorting protein</fullName>
    </recommendedName>
</protein>
<dbReference type="AlphaFoldDB" id="A0AAE9MVD8"/>
<evidence type="ECO:0000313" key="4">
    <source>
        <dbReference type="Proteomes" id="UP001058682"/>
    </source>
</evidence>
<gene>
    <name evidence="3" type="ORF">E4N74_11120</name>
    <name evidence="2" type="ORF">E4N76_12160</name>
</gene>